<accession>A0A078A4A1</accession>
<dbReference type="InterPro" id="IPR004827">
    <property type="entry name" value="bZIP"/>
</dbReference>
<name>A0A078A4A1_STYLE</name>
<keyword evidence="4" id="KW-1185">Reference proteome</keyword>
<gene>
    <name evidence="3" type="primary">Contig13364.g14259</name>
    <name evidence="3" type="ORF">STYLEM_5685</name>
</gene>
<dbReference type="SMART" id="SM00338">
    <property type="entry name" value="BRLZ"/>
    <property type="match status" value="1"/>
</dbReference>
<proteinExistence type="predicted"/>
<protein>
    <recommendedName>
        <fullName evidence="2">BZIP domain-containing protein</fullName>
    </recommendedName>
</protein>
<dbReference type="InterPro" id="IPR029071">
    <property type="entry name" value="Ubiquitin-like_domsf"/>
</dbReference>
<evidence type="ECO:0000313" key="3">
    <source>
        <dbReference type="EMBL" id="CDW76724.1"/>
    </source>
</evidence>
<dbReference type="SUPFAM" id="SSF57959">
    <property type="entry name" value="Leucine zipper domain"/>
    <property type="match status" value="1"/>
</dbReference>
<feature type="domain" description="BZIP" evidence="2">
    <location>
        <begin position="258"/>
        <end position="273"/>
    </location>
</feature>
<dbReference type="AlphaFoldDB" id="A0A078A4A1"/>
<dbReference type="Gene3D" id="1.20.5.170">
    <property type="match status" value="1"/>
</dbReference>
<dbReference type="OrthoDB" id="756206at2759"/>
<dbReference type="InterPro" id="IPR046347">
    <property type="entry name" value="bZIP_sf"/>
</dbReference>
<evidence type="ECO:0000313" key="4">
    <source>
        <dbReference type="Proteomes" id="UP000039865"/>
    </source>
</evidence>
<dbReference type="CDD" id="cd14686">
    <property type="entry name" value="bZIP"/>
    <property type="match status" value="1"/>
</dbReference>
<dbReference type="Proteomes" id="UP000039865">
    <property type="component" value="Unassembled WGS sequence"/>
</dbReference>
<dbReference type="SUPFAM" id="SSF54236">
    <property type="entry name" value="Ubiquitin-like"/>
    <property type="match status" value="1"/>
</dbReference>
<dbReference type="InParanoid" id="A0A078A4A1"/>
<dbReference type="EMBL" id="CCKQ01005480">
    <property type="protein sequence ID" value="CDW76724.1"/>
    <property type="molecule type" value="Genomic_DNA"/>
</dbReference>
<organism evidence="3 4">
    <name type="scientific">Stylonychia lemnae</name>
    <name type="common">Ciliate</name>
    <dbReference type="NCBI Taxonomy" id="5949"/>
    <lineage>
        <taxon>Eukaryota</taxon>
        <taxon>Sar</taxon>
        <taxon>Alveolata</taxon>
        <taxon>Ciliophora</taxon>
        <taxon>Intramacronucleata</taxon>
        <taxon>Spirotrichea</taxon>
        <taxon>Stichotrichia</taxon>
        <taxon>Sporadotrichida</taxon>
        <taxon>Oxytrichidae</taxon>
        <taxon>Stylonychinae</taxon>
        <taxon>Stylonychia</taxon>
    </lineage>
</organism>
<sequence>MNQKKNLGLLQDFEQLNWRDMYFKGHQEEFTYSQSELSPQFSFFKGFQPELGNQSFMNNPIVQSQPQQFNSNLLGLPNLMMIKKQEFNQQPCEAMMMMDSGNQNLQMKITLPFCPPQQQQEDAIMNIKDANQSQFNQQAYQGLISADQSQDIESKDDSSIKNYHENKNSCCSHNLLNKHQDNSSDQNYPSQMNQEQQMSLLQQFNLKDDLTYDNDNGSKKRRGRRKIEDEQYYAMTNDKIQEWEYILQNSKNLSKKDKKILRNRISAQKSRNKKKEEFGNLNTQIDVLRARYRQLFDILEENTCDACKENIVNCLQQGQTKRQKVDHNHGNQAHSGGSKNFMKMMLGFVAMIGVIALAANPFGTESVLSNSIQAYDTSNKFLGIESVLQPQDLKSFELSSLDEDFKMKLMIDDQNSILDVKKAIQMSRGIPIAHQKLFEGQQELTDSVLIKAVSNLKDIHILINSESIE</sequence>
<reference evidence="3 4" key="1">
    <citation type="submission" date="2014-06" db="EMBL/GenBank/DDBJ databases">
        <authorList>
            <person name="Swart Estienne"/>
        </authorList>
    </citation>
    <scope>NUCLEOTIDE SEQUENCE [LARGE SCALE GENOMIC DNA]</scope>
    <source>
        <strain evidence="3 4">130c</strain>
    </source>
</reference>
<feature type="region of interest" description="Disordered" evidence="1">
    <location>
        <begin position="174"/>
        <end position="196"/>
    </location>
</feature>
<dbReference type="Gene3D" id="3.10.20.90">
    <property type="entry name" value="Phosphatidylinositol 3-kinase Catalytic Subunit, Chain A, domain 1"/>
    <property type="match status" value="1"/>
</dbReference>
<evidence type="ECO:0000256" key="1">
    <source>
        <dbReference type="SAM" id="MobiDB-lite"/>
    </source>
</evidence>
<dbReference type="GO" id="GO:0003700">
    <property type="term" value="F:DNA-binding transcription factor activity"/>
    <property type="evidence" value="ECO:0007669"/>
    <property type="project" value="InterPro"/>
</dbReference>
<dbReference type="Pfam" id="PF00170">
    <property type="entry name" value="bZIP_1"/>
    <property type="match status" value="1"/>
</dbReference>
<evidence type="ECO:0000259" key="2">
    <source>
        <dbReference type="PROSITE" id="PS00036"/>
    </source>
</evidence>
<dbReference type="PROSITE" id="PS00036">
    <property type="entry name" value="BZIP_BASIC"/>
    <property type="match status" value="1"/>
</dbReference>